<dbReference type="PANTHER" id="PTHR48182">
    <property type="entry name" value="PROTEIN SERAC1"/>
    <property type="match status" value="1"/>
</dbReference>
<dbReference type="Gene3D" id="3.40.50.1820">
    <property type="entry name" value="alpha/beta hydrolase"/>
    <property type="match status" value="1"/>
</dbReference>
<dbReference type="EMBL" id="JBHFFA010000003">
    <property type="protein sequence ID" value="KAL2632990.1"/>
    <property type="molecule type" value="Genomic_DNA"/>
</dbReference>
<evidence type="ECO:0000313" key="9">
    <source>
        <dbReference type="Proteomes" id="UP001605036"/>
    </source>
</evidence>
<dbReference type="AlphaFoldDB" id="A0ABD1YQD5"/>
<evidence type="ECO:0000313" key="8">
    <source>
        <dbReference type="EMBL" id="KAL2632990.1"/>
    </source>
</evidence>
<dbReference type="SUPFAM" id="SSF53474">
    <property type="entry name" value="alpha/beta-Hydrolases"/>
    <property type="match status" value="1"/>
</dbReference>
<evidence type="ECO:0000256" key="6">
    <source>
        <dbReference type="ARBA" id="ARBA00023136"/>
    </source>
</evidence>
<dbReference type="GO" id="GO:0005783">
    <property type="term" value="C:endoplasmic reticulum"/>
    <property type="evidence" value="ECO:0007669"/>
    <property type="project" value="UniProtKB-SubCell"/>
</dbReference>
<sequence>MSRVIEKLHGVFRRRSDDDLTRHRSSGKSHPRLAADCPTDPGDVESAPEKIMHPTHTDFSMDKIFFPLVDNSPITENTTVFLYFHGLAADGKYGYDSHTFVKWLKGHAPWLSSLEKDFPESKVYAASYEKYGEEYAGKADLYTLGHHMFYGFRKIDSSLNGQGPLILIGHSVGGLVIKQLILEAELRENSFTESDGEDRSLSFLRRLAGIFYLSTPHSDSVDLMRFLARSKSPIGTAFATLGKVTQRLNHQFLDRRRALGIPSAAVFEGQLSKVDGFNNLVVTERSARMDVDIAVRIAGQDHFNISSFKASDKIYTFLKDQISGWVKDYKSKRDKRDELVKKTPGEFHEVPSVIPESPEEGEDNTTREEANKEETHGKSPEGEQYGRTRKEANKEETHGRSPAGQEYGSTTEAPNDKETHEDLPEGEEHRTETEAPHEGTHQESSDSREREIEEASDE</sequence>
<feature type="region of interest" description="Disordered" evidence="7">
    <location>
        <begin position="16"/>
        <end position="47"/>
    </location>
</feature>
<keyword evidence="4" id="KW-0256">Endoplasmic reticulum</keyword>
<reference evidence="8 9" key="1">
    <citation type="submission" date="2024-09" db="EMBL/GenBank/DDBJ databases">
        <title>Chromosome-scale assembly of Riccia fluitans.</title>
        <authorList>
            <person name="Paukszto L."/>
            <person name="Sawicki J."/>
            <person name="Karawczyk K."/>
            <person name="Piernik-Szablinska J."/>
            <person name="Szczecinska M."/>
            <person name="Mazdziarz M."/>
        </authorList>
    </citation>
    <scope>NUCLEOTIDE SEQUENCE [LARGE SCALE GENOMIC DNA]</scope>
    <source>
        <strain evidence="8">Rf_01</strain>
        <tissue evidence="8">Aerial parts of the thallus</tissue>
    </source>
</reference>
<evidence type="ECO:0008006" key="10">
    <source>
        <dbReference type="Google" id="ProtNLM"/>
    </source>
</evidence>
<protein>
    <recommendedName>
        <fullName evidence="10">DUF676 domain-containing protein</fullName>
    </recommendedName>
</protein>
<dbReference type="InterPro" id="IPR052374">
    <property type="entry name" value="SERAC1"/>
</dbReference>
<dbReference type="InterPro" id="IPR029058">
    <property type="entry name" value="AB_hydrolase_fold"/>
</dbReference>
<feature type="compositionally biased region" description="Basic and acidic residues" evidence="7">
    <location>
        <begin position="414"/>
        <end position="458"/>
    </location>
</feature>
<gene>
    <name evidence="8" type="ORF">R1flu_004469</name>
</gene>
<feature type="compositionally biased region" description="Basic and acidic residues" evidence="7">
    <location>
        <begin position="333"/>
        <end position="349"/>
    </location>
</feature>
<feature type="region of interest" description="Disordered" evidence="7">
    <location>
        <begin position="333"/>
        <end position="458"/>
    </location>
</feature>
<keyword evidence="5" id="KW-0496">Mitochondrion</keyword>
<evidence type="ECO:0000256" key="4">
    <source>
        <dbReference type="ARBA" id="ARBA00022824"/>
    </source>
</evidence>
<evidence type="ECO:0000256" key="3">
    <source>
        <dbReference type="ARBA" id="ARBA00004370"/>
    </source>
</evidence>
<dbReference type="GO" id="GO:0005739">
    <property type="term" value="C:mitochondrion"/>
    <property type="evidence" value="ECO:0007669"/>
    <property type="project" value="UniProtKB-SubCell"/>
</dbReference>
<keyword evidence="9" id="KW-1185">Reference proteome</keyword>
<evidence type="ECO:0000256" key="5">
    <source>
        <dbReference type="ARBA" id="ARBA00023128"/>
    </source>
</evidence>
<comment type="caution">
    <text evidence="8">The sequence shown here is derived from an EMBL/GenBank/DDBJ whole genome shotgun (WGS) entry which is preliminary data.</text>
</comment>
<organism evidence="8 9">
    <name type="scientific">Riccia fluitans</name>
    <dbReference type="NCBI Taxonomy" id="41844"/>
    <lineage>
        <taxon>Eukaryota</taxon>
        <taxon>Viridiplantae</taxon>
        <taxon>Streptophyta</taxon>
        <taxon>Embryophyta</taxon>
        <taxon>Marchantiophyta</taxon>
        <taxon>Marchantiopsida</taxon>
        <taxon>Marchantiidae</taxon>
        <taxon>Marchantiales</taxon>
        <taxon>Ricciaceae</taxon>
        <taxon>Riccia</taxon>
    </lineage>
</organism>
<dbReference type="GO" id="GO:0016020">
    <property type="term" value="C:membrane"/>
    <property type="evidence" value="ECO:0007669"/>
    <property type="project" value="UniProtKB-SubCell"/>
</dbReference>
<comment type="subcellular location">
    <subcellularLocation>
        <location evidence="2">Endoplasmic reticulum</location>
    </subcellularLocation>
    <subcellularLocation>
        <location evidence="3">Membrane</location>
    </subcellularLocation>
    <subcellularLocation>
        <location evidence="1">Mitochondrion</location>
    </subcellularLocation>
</comment>
<dbReference type="Proteomes" id="UP001605036">
    <property type="component" value="Unassembled WGS sequence"/>
</dbReference>
<feature type="compositionally biased region" description="Basic and acidic residues" evidence="7">
    <location>
        <begin position="364"/>
        <end position="399"/>
    </location>
</feature>
<accession>A0ABD1YQD5</accession>
<evidence type="ECO:0000256" key="2">
    <source>
        <dbReference type="ARBA" id="ARBA00004240"/>
    </source>
</evidence>
<keyword evidence="6" id="KW-0472">Membrane</keyword>
<proteinExistence type="predicted"/>
<dbReference type="PANTHER" id="PTHR48182:SF2">
    <property type="entry name" value="PROTEIN SERAC1"/>
    <property type="match status" value="1"/>
</dbReference>
<evidence type="ECO:0000256" key="1">
    <source>
        <dbReference type="ARBA" id="ARBA00004173"/>
    </source>
</evidence>
<evidence type="ECO:0000256" key="7">
    <source>
        <dbReference type="SAM" id="MobiDB-lite"/>
    </source>
</evidence>
<name>A0ABD1YQD5_9MARC</name>